<dbReference type="GO" id="GO:0004540">
    <property type="term" value="F:RNA nuclease activity"/>
    <property type="evidence" value="ECO:0007669"/>
    <property type="project" value="InterPro"/>
</dbReference>
<accession>A0A543KTT0</accession>
<evidence type="ECO:0000313" key="2">
    <source>
        <dbReference type="EMBL" id="TQM98476.1"/>
    </source>
</evidence>
<proteinExistence type="predicted"/>
<dbReference type="EMBL" id="VFPV01000005">
    <property type="protein sequence ID" value="TQM98476.1"/>
    <property type="molecule type" value="Genomic_DNA"/>
</dbReference>
<dbReference type="AlphaFoldDB" id="A0A543KTT0"/>
<dbReference type="Pfam" id="PF11663">
    <property type="entry name" value="Toxin_YhaV"/>
    <property type="match status" value="1"/>
</dbReference>
<evidence type="ECO:0000313" key="3">
    <source>
        <dbReference type="Proteomes" id="UP000316993"/>
    </source>
</evidence>
<organism evidence="2 3">
    <name type="scientific">Acidovorax temperans</name>
    <dbReference type="NCBI Taxonomy" id="80878"/>
    <lineage>
        <taxon>Bacteria</taxon>
        <taxon>Pseudomonadati</taxon>
        <taxon>Pseudomonadota</taxon>
        <taxon>Betaproteobacteria</taxon>
        <taxon>Burkholderiales</taxon>
        <taxon>Comamonadaceae</taxon>
        <taxon>Acidovorax</taxon>
    </lineage>
</organism>
<evidence type="ECO:0000256" key="1">
    <source>
        <dbReference type="SAM" id="MobiDB-lite"/>
    </source>
</evidence>
<comment type="caution">
    <text evidence="2">The sequence shown here is derived from an EMBL/GenBank/DDBJ whole genome shotgun (WGS) entry which is preliminary data.</text>
</comment>
<dbReference type="GO" id="GO:0110001">
    <property type="term" value="C:toxin-antitoxin complex"/>
    <property type="evidence" value="ECO:0007669"/>
    <property type="project" value="InterPro"/>
</dbReference>
<name>A0A543KTT0_9BURK</name>
<dbReference type="InterPro" id="IPR021679">
    <property type="entry name" value="Toxin_endonuclease_YhaV"/>
</dbReference>
<dbReference type="Proteomes" id="UP000316993">
    <property type="component" value="Unassembled WGS sequence"/>
</dbReference>
<sequence length="188" mass="21354">MSRIRHVGAGVPPSRLPKSSEKSTPQPEVVIHGWTVFAHPLFLDQYEKLLQQVAELQAKDPTGYEKKNSAKRLAAIVSLAFDVIPQDPARPEYRQGNTLGDENKHWFRAKFFQQYRLFFRFHAPSKVIVLGWVNDADTKRANESDSDAYRVFKKMLASGHPPSDWEQLLVEARAQVARLRGSMGSAPR</sequence>
<gene>
    <name evidence="2" type="ORF">BDD18_4366</name>
</gene>
<dbReference type="RefSeq" id="WP_066692578.1">
    <property type="nucleotide sequence ID" value="NZ_VFPV01000005.1"/>
</dbReference>
<protein>
    <submittedName>
        <fullName evidence="2">Toxin YhaV</fullName>
    </submittedName>
</protein>
<feature type="region of interest" description="Disordered" evidence="1">
    <location>
        <begin position="1"/>
        <end position="25"/>
    </location>
</feature>
<reference evidence="2 3" key="1">
    <citation type="submission" date="2019-06" db="EMBL/GenBank/DDBJ databases">
        <title>Genomic Encyclopedia of Archaeal and Bacterial Type Strains, Phase II (KMG-II): from individual species to whole genera.</title>
        <authorList>
            <person name="Goeker M."/>
        </authorList>
    </citation>
    <scope>NUCLEOTIDE SEQUENCE [LARGE SCALE GENOMIC DNA]</scope>
    <source>
        <strain evidence="2 3">DSM 7270</strain>
    </source>
</reference>